<dbReference type="Proteomes" id="UP000789342">
    <property type="component" value="Unassembled WGS sequence"/>
</dbReference>
<reference evidence="2" key="1">
    <citation type="submission" date="2021-06" db="EMBL/GenBank/DDBJ databases">
        <authorList>
            <person name="Kallberg Y."/>
            <person name="Tangrot J."/>
            <person name="Rosling A."/>
        </authorList>
    </citation>
    <scope>NUCLEOTIDE SEQUENCE</scope>
    <source>
        <strain evidence="2">CL551</strain>
    </source>
</reference>
<evidence type="ECO:0000256" key="1">
    <source>
        <dbReference type="SAM" id="Phobius"/>
    </source>
</evidence>
<protein>
    <submittedName>
        <fullName evidence="2">18907_t:CDS:1</fullName>
    </submittedName>
</protein>
<gene>
    <name evidence="2" type="ORF">AMORRO_LOCUS9910</name>
</gene>
<organism evidence="2 3">
    <name type="scientific">Acaulospora morrowiae</name>
    <dbReference type="NCBI Taxonomy" id="94023"/>
    <lineage>
        <taxon>Eukaryota</taxon>
        <taxon>Fungi</taxon>
        <taxon>Fungi incertae sedis</taxon>
        <taxon>Mucoromycota</taxon>
        <taxon>Glomeromycotina</taxon>
        <taxon>Glomeromycetes</taxon>
        <taxon>Diversisporales</taxon>
        <taxon>Acaulosporaceae</taxon>
        <taxon>Acaulospora</taxon>
    </lineage>
</organism>
<dbReference type="AlphaFoldDB" id="A0A9N9H1J2"/>
<name>A0A9N9H1J2_9GLOM</name>
<dbReference type="OrthoDB" id="2386090at2759"/>
<keyword evidence="1" id="KW-0472">Membrane</keyword>
<sequence length="216" mass="24586">MPFSKIFFRLYLSKVDTKKTSQSDQSPDRLLIYVGPFAKDLMLYIRLAAFFCALGFLMTPTMLMYGKAPVAGIIAPIAVTIPTLFINKISATYVSRLYIDLPSKIRYNPKMRRTFNPKLIDPPGGNPTIFMETYNWLGITREQSVKLNELKEYKGTNKWVTWVRASDGGGGRQTRFYVEKEAMRRDPFTKGLVEFIEKKDGVSPIAKSTIKNKVSS</sequence>
<comment type="caution">
    <text evidence="2">The sequence shown here is derived from an EMBL/GenBank/DDBJ whole genome shotgun (WGS) entry which is preliminary data.</text>
</comment>
<evidence type="ECO:0000313" key="2">
    <source>
        <dbReference type="EMBL" id="CAG8649827.1"/>
    </source>
</evidence>
<feature type="transmembrane region" description="Helical" evidence="1">
    <location>
        <begin position="68"/>
        <end position="86"/>
    </location>
</feature>
<keyword evidence="3" id="KW-1185">Reference proteome</keyword>
<dbReference type="EMBL" id="CAJVPV010010294">
    <property type="protein sequence ID" value="CAG8649827.1"/>
    <property type="molecule type" value="Genomic_DNA"/>
</dbReference>
<feature type="transmembrane region" description="Helical" evidence="1">
    <location>
        <begin position="43"/>
        <end position="62"/>
    </location>
</feature>
<keyword evidence="1" id="KW-1133">Transmembrane helix</keyword>
<evidence type="ECO:0000313" key="3">
    <source>
        <dbReference type="Proteomes" id="UP000789342"/>
    </source>
</evidence>
<accession>A0A9N9H1J2</accession>
<keyword evidence="1" id="KW-0812">Transmembrane</keyword>
<proteinExistence type="predicted"/>